<dbReference type="Pfam" id="PF08268">
    <property type="entry name" value="FBA_3"/>
    <property type="match status" value="1"/>
</dbReference>
<dbReference type="Pfam" id="PF00646">
    <property type="entry name" value="F-box"/>
    <property type="match status" value="1"/>
</dbReference>
<evidence type="ECO:0000313" key="4">
    <source>
        <dbReference type="EnsemblPlants" id="HORVU.MOREX.r3.3HG0234450.1"/>
    </source>
</evidence>
<evidence type="ECO:0000313" key="5">
    <source>
        <dbReference type="Proteomes" id="UP000011116"/>
    </source>
</evidence>
<keyword evidence="5" id="KW-1185">Reference proteome</keyword>
<dbReference type="InterPro" id="IPR001810">
    <property type="entry name" value="F-box_dom"/>
</dbReference>
<protein>
    <submittedName>
        <fullName evidence="2">Predicted protein</fullName>
    </submittedName>
</protein>
<dbReference type="SUPFAM" id="SSF81383">
    <property type="entry name" value="F-box domain"/>
    <property type="match status" value="1"/>
</dbReference>
<proteinExistence type="evidence at transcript level"/>
<dbReference type="EMBL" id="AK369531">
    <property type="protein sequence ID" value="BAK00732.1"/>
    <property type="molecule type" value="mRNA"/>
</dbReference>
<dbReference type="GeneID" id="123442824"/>
<reference evidence="4" key="3">
    <citation type="submission" date="2020-10" db="EMBL/GenBank/DDBJ databases">
        <authorList>
            <person name="Scholz U."/>
            <person name="Mascher M."/>
            <person name="Fiebig A."/>
        </authorList>
    </citation>
    <scope>NUCLEOTIDE SEQUENCE [LARGE SCALE GENOMIC DNA]</scope>
    <source>
        <strain evidence="4">cv. Morex</strain>
    </source>
</reference>
<dbReference type="InterPro" id="IPR017451">
    <property type="entry name" value="F-box-assoc_interact_dom"/>
</dbReference>
<dbReference type="SMART" id="SM00256">
    <property type="entry name" value="FBOX"/>
    <property type="match status" value="1"/>
</dbReference>
<dbReference type="AlphaFoldDB" id="F2D7N1"/>
<evidence type="ECO:0000313" key="2">
    <source>
        <dbReference type="EMBL" id="BAJ91102.1"/>
    </source>
</evidence>
<dbReference type="Gramene" id="HORVU.MOREX.r3.3HG0234450.1">
    <property type="protein sequence ID" value="HORVU.MOREX.r3.3HG0234450.1"/>
    <property type="gene ID" value="HORVU.MOREX.r3.3HG0234450"/>
</dbReference>
<reference evidence="2" key="1">
    <citation type="journal article" date="2011" name="Plant Physiol.">
        <title>Comprehensive sequence analysis of 24,783 barley full-length cDNAs derived from 12 clone libraries.</title>
        <authorList>
            <person name="Matsumoto T."/>
            <person name="Tanaka T."/>
            <person name="Sakai H."/>
            <person name="Amano N."/>
            <person name="Kanamori H."/>
            <person name="Kurita K."/>
            <person name="Kikuta A."/>
            <person name="Kamiya K."/>
            <person name="Yamamoto M."/>
            <person name="Ikawa H."/>
            <person name="Fujii N."/>
            <person name="Hori K."/>
            <person name="Itoh T."/>
            <person name="Sato K."/>
        </authorList>
    </citation>
    <scope>NUCLEOTIDE SEQUENCE</scope>
    <source>
        <tissue evidence="2">Shoot</tissue>
        <tissue evidence="3">Shoot and root</tissue>
    </source>
</reference>
<name>F2D7N1_HORVV</name>
<feature type="domain" description="F-box" evidence="1">
    <location>
        <begin position="16"/>
        <end position="61"/>
    </location>
</feature>
<dbReference type="OrthoDB" id="689042at2759"/>
<sequence>MASPSSDKRDELPPSEHIAGELPRDALYEILLRLSAKDVCRLRAVSPSWRSLTLDPLFVKAHAARHTGPLLATTFVDGESCGVSIVDLLSGDVVKRIRTSDPHLRVQRTRLDRVCLVGGRQPLGVPVTLLDPAMDAVVNSSHACLRVQRTCLDRVCLVEGRHPLGMPVTLLDPATDAVISSSHDISMKYAGLLKMKSTNVYMESCVFGKVPSTGVYKAFRFVEARPLVGRQQLCEVMTLNGRSAGRWRARPGPPGAVFSDHTMKSAVIDGVVYFLMDFSDMDHGYLRAVVKPASIAAFSLETEQWMPTIDGPEQVSSLYDEEDVLPVFEDPGAVGILSITNLNGYLVVAQFHHSLHQSMDLWFLMDHEKGLWVKKYSIDYYRREDLFSYPLLVLDDERIVFVMQLTGLLQVYDPKTETYTDLWQLEDFNSMCIYTGNLLSQEVLLRPSILQRAPSK</sequence>
<dbReference type="EnsemblPlants" id="HORVU.MOREX.r3.3HG0234450.1">
    <property type="protein sequence ID" value="HORVU.MOREX.r3.3HG0234450.1"/>
    <property type="gene ID" value="HORVU.MOREX.r3.3HG0234450"/>
</dbReference>
<evidence type="ECO:0000259" key="1">
    <source>
        <dbReference type="PROSITE" id="PS50181"/>
    </source>
</evidence>
<reference evidence="4" key="4">
    <citation type="submission" date="2022-01" db="UniProtKB">
        <authorList>
            <consortium name="EnsemblPlants"/>
        </authorList>
    </citation>
    <scope>IDENTIFICATION</scope>
    <source>
        <strain evidence="4">subsp. vulgare</strain>
    </source>
</reference>
<dbReference type="InterPro" id="IPR013187">
    <property type="entry name" value="F-box-assoc_dom_typ3"/>
</dbReference>
<dbReference type="RefSeq" id="XP_044974908.1">
    <property type="nucleotide sequence ID" value="XM_045118973.1"/>
</dbReference>
<dbReference type="PANTHER" id="PTHR31111:SF133">
    <property type="entry name" value="OS07G0196600 PROTEIN"/>
    <property type="match status" value="1"/>
</dbReference>
<dbReference type="PROSITE" id="PS50181">
    <property type="entry name" value="FBOX"/>
    <property type="match status" value="1"/>
</dbReference>
<accession>F2D7N1</accession>
<dbReference type="NCBIfam" id="TIGR01640">
    <property type="entry name" value="F_box_assoc_1"/>
    <property type="match status" value="1"/>
</dbReference>
<reference evidence="5" key="2">
    <citation type="journal article" date="2012" name="Nature">
        <title>A physical, genetic and functional sequence assembly of the barley genome.</title>
        <authorList>
            <consortium name="The International Barley Genome Sequencing Consortium"/>
            <person name="Mayer K.F."/>
            <person name="Waugh R."/>
            <person name="Brown J.W."/>
            <person name="Schulman A."/>
            <person name="Langridge P."/>
            <person name="Platzer M."/>
            <person name="Fincher G.B."/>
            <person name="Muehlbauer G.J."/>
            <person name="Sato K."/>
            <person name="Close T.J."/>
            <person name="Wise R.P."/>
            <person name="Stein N."/>
        </authorList>
    </citation>
    <scope>NUCLEOTIDE SEQUENCE [LARGE SCALE GENOMIC DNA]</scope>
    <source>
        <strain evidence="5">cv. Morex</strain>
    </source>
</reference>
<evidence type="ECO:0000313" key="3">
    <source>
        <dbReference type="EMBL" id="BAK00732.1"/>
    </source>
</evidence>
<gene>
    <name evidence="4" type="primary">LOC123442824</name>
</gene>
<dbReference type="EMBL" id="AK359893">
    <property type="protein sequence ID" value="BAJ91102.1"/>
    <property type="molecule type" value="mRNA"/>
</dbReference>
<dbReference type="PANTHER" id="PTHR31111">
    <property type="entry name" value="BNAA05G37150D PROTEIN-RELATED"/>
    <property type="match status" value="1"/>
</dbReference>
<dbReference type="Gene3D" id="1.20.1280.50">
    <property type="match status" value="1"/>
</dbReference>
<dbReference type="KEGG" id="hvg:123442824"/>
<dbReference type="InterPro" id="IPR036047">
    <property type="entry name" value="F-box-like_dom_sf"/>
</dbReference>
<dbReference type="Gramene" id="HORVU.MOREX.r2.3HG0194550.1">
    <property type="protein sequence ID" value="HORVU.MOREX.r2.3HG0194550.1"/>
    <property type="gene ID" value="HORVU.MOREX.r2.3HG0194550"/>
</dbReference>
<dbReference type="Proteomes" id="UP000011116">
    <property type="component" value="Chromosome 3H"/>
</dbReference>
<organism evidence="2">
    <name type="scientific">Hordeum vulgare subsp. vulgare</name>
    <name type="common">Domesticated barley</name>
    <dbReference type="NCBI Taxonomy" id="112509"/>
    <lineage>
        <taxon>Eukaryota</taxon>
        <taxon>Viridiplantae</taxon>
        <taxon>Streptophyta</taxon>
        <taxon>Embryophyta</taxon>
        <taxon>Tracheophyta</taxon>
        <taxon>Spermatophyta</taxon>
        <taxon>Magnoliopsida</taxon>
        <taxon>Liliopsida</taxon>
        <taxon>Poales</taxon>
        <taxon>Poaceae</taxon>
        <taxon>BOP clade</taxon>
        <taxon>Pooideae</taxon>
        <taxon>Triticodae</taxon>
        <taxon>Triticeae</taxon>
        <taxon>Hordeinae</taxon>
        <taxon>Hordeum</taxon>
    </lineage>
</organism>